<dbReference type="InterPro" id="IPR039422">
    <property type="entry name" value="MarR/SlyA-like"/>
</dbReference>
<dbReference type="PROSITE" id="PS50995">
    <property type="entry name" value="HTH_MARR_2"/>
    <property type="match status" value="1"/>
</dbReference>
<dbReference type="PANTHER" id="PTHR33164:SF95">
    <property type="entry name" value="TRANSCRIPTIONAL REGULATOR"/>
    <property type="match status" value="1"/>
</dbReference>
<comment type="caution">
    <text evidence="2">The sequence shown here is derived from an EMBL/GenBank/DDBJ whole genome shotgun (WGS) entry which is preliminary data.</text>
</comment>
<dbReference type="Pfam" id="PF12802">
    <property type="entry name" value="MarR_2"/>
    <property type="match status" value="1"/>
</dbReference>
<feature type="domain" description="HTH marR-type" evidence="1">
    <location>
        <begin position="20"/>
        <end position="149"/>
    </location>
</feature>
<evidence type="ECO:0000313" key="3">
    <source>
        <dbReference type="Proteomes" id="UP000321638"/>
    </source>
</evidence>
<evidence type="ECO:0000259" key="1">
    <source>
        <dbReference type="PROSITE" id="PS50995"/>
    </source>
</evidence>
<dbReference type="Proteomes" id="UP000321638">
    <property type="component" value="Unassembled WGS sequence"/>
</dbReference>
<reference evidence="2 3" key="1">
    <citation type="submission" date="2019-06" db="EMBL/GenBank/DDBJ databases">
        <title>New taxonomy in bacterial strain CC-CFT640, isolated from vineyard.</title>
        <authorList>
            <person name="Lin S.-Y."/>
            <person name="Tsai C.-F."/>
            <person name="Young C.-C."/>
        </authorList>
    </citation>
    <scope>NUCLEOTIDE SEQUENCE [LARGE SCALE GENOMIC DNA]</scope>
    <source>
        <strain evidence="2 3">CC-CFT640</strain>
    </source>
</reference>
<dbReference type="Gene3D" id="1.10.10.10">
    <property type="entry name" value="Winged helix-like DNA-binding domain superfamily/Winged helix DNA-binding domain"/>
    <property type="match status" value="1"/>
</dbReference>
<dbReference type="SMART" id="SM00347">
    <property type="entry name" value="HTH_MARR"/>
    <property type="match status" value="1"/>
</dbReference>
<protein>
    <submittedName>
        <fullName evidence="2">MarR family transcriptional regulator</fullName>
    </submittedName>
</protein>
<dbReference type="InterPro" id="IPR036390">
    <property type="entry name" value="WH_DNA-bd_sf"/>
</dbReference>
<accession>A0A5C8PQ62</accession>
<dbReference type="AlphaFoldDB" id="A0A5C8PQ62"/>
<dbReference type="PANTHER" id="PTHR33164">
    <property type="entry name" value="TRANSCRIPTIONAL REGULATOR, MARR FAMILY"/>
    <property type="match status" value="1"/>
</dbReference>
<organism evidence="2 3">
    <name type="scientific">Vineibacter terrae</name>
    <dbReference type="NCBI Taxonomy" id="2586908"/>
    <lineage>
        <taxon>Bacteria</taxon>
        <taxon>Pseudomonadati</taxon>
        <taxon>Pseudomonadota</taxon>
        <taxon>Alphaproteobacteria</taxon>
        <taxon>Hyphomicrobiales</taxon>
        <taxon>Vineibacter</taxon>
    </lineage>
</organism>
<dbReference type="SUPFAM" id="SSF46785">
    <property type="entry name" value="Winged helix' DNA-binding domain"/>
    <property type="match status" value="1"/>
</dbReference>
<name>A0A5C8PQ62_9HYPH</name>
<keyword evidence="3" id="KW-1185">Reference proteome</keyword>
<dbReference type="GO" id="GO:0006950">
    <property type="term" value="P:response to stress"/>
    <property type="evidence" value="ECO:0007669"/>
    <property type="project" value="TreeGrafter"/>
</dbReference>
<sequence>MTKRTQRRAAEGLHQLDEKPGHLVRRAHQLSVTIFSEEARPFRITGPQHVVLVALAHHPGVDQNTVASLVALDRSTTGNVITRLERRGLISRRVNPADHRGRILSLTAKGDKLVKAMDAAVRRTQQRFLAPLKPGEQAQFVGYLRRIVGLDG</sequence>
<dbReference type="InterPro" id="IPR000835">
    <property type="entry name" value="HTH_MarR-typ"/>
</dbReference>
<gene>
    <name evidence="2" type="ORF">FHP25_12055</name>
</gene>
<dbReference type="EMBL" id="VDUZ01000011">
    <property type="protein sequence ID" value="TXL76374.1"/>
    <property type="molecule type" value="Genomic_DNA"/>
</dbReference>
<dbReference type="RefSeq" id="WP_147847183.1">
    <property type="nucleotide sequence ID" value="NZ_VDUZ01000011.1"/>
</dbReference>
<dbReference type="GO" id="GO:0003700">
    <property type="term" value="F:DNA-binding transcription factor activity"/>
    <property type="evidence" value="ECO:0007669"/>
    <property type="project" value="InterPro"/>
</dbReference>
<proteinExistence type="predicted"/>
<dbReference type="OrthoDB" id="7349109at2"/>
<dbReference type="PRINTS" id="PR00598">
    <property type="entry name" value="HTHMARR"/>
</dbReference>
<evidence type="ECO:0000313" key="2">
    <source>
        <dbReference type="EMBL" id="TXL76374.1"/>
    </source>
</evidence>
<dbReference type="InterPro" id="IPR036388">
    <property type="entry name" value="WH-like_DNA-bd_sf"/>
</dbReference>